<protein>
    <recommendedName>
        <fullName evidence="1">Pepco domain-containing protein</fullName>
    </recommendedName>
</protein>
<reference evidence="2 3" key="1">
    <citation type="submission" date="2021-01" db="EMBL/GenBank/DDBJ databases">
        <title>Whole genome shotgun sequence of Actinoplanes durhamensis NBRC 14914.</title>
        <authorList>
            <person name="Komaki H."/>
            <person name="Tamura T."/>
        </authorList>
    </citation>
    <scope>NUCLEOTIDE SEQUENCE [LARGE SCALE GENOMIC DNA]</scope>
    <source>
        <strain evidence="2 3">NBRC 14914</strain>
    </source>
</reference>
<accession>A0ABQ3YRF0</accession>
<dbReference type="Proteomes" id="UP000637628">
    <property type="component" value="Unassembled WGS sequence"/>
</dbReference>
<dbReference type="InterPro" id="IPR056947">
    <property type="entry name" value="Pepco_dom"/>
</dbReference>
<dbReference type="RefSeq" id="WP_203725600.1">
    <property type="nucleotide sequence ID" value="NZ_BAAATX010000015.1"/>
</dbReference>
<name>A0ABQ3YRF0_9ACTN</name>
<comment type="caution">
    <text evidence="2">The sequence shown here is derived from an EMBL/GenBank/DDBJ whole genome shotgun (WGS) entry which is preliminary data.</text>
</comment>
<feature type="domain" description="Pepco" evidence="1">
    <location>
        <begin position="38"/>
        <end position="116"/>
    </location>
</feature>
<keyword evidence="3" id="KW-1185">Reference proteome</keyword>
<gene>
    <name evidence="2" type="ORF">Adu01nite_13040</name>
</gene>
<dbReference type="EMBL" id="BOML01000012">
    <property type="protein sequence ID" value="GID99953.1"/>
    <property type="molecule type" value="Genomic_DNA"/>
</dbReference>
<evidence type="ECO:0000259" key="1">
    <source>
        <dbReference type="Pfam" id="PF24393"/>
    </source>
</evidence>
<proteinExistence type="predicted"/>
<evidence type="ECO:0000313" key="3">
    <source>
        <dbReference type="Proteomes" id="UP000637628"/>
    </source>
</evidence>
<dbReference type="Pfam" id="PF24393">
    <property type="entry name" value="Pepco"/>
    <property type="match status" value="1"/>
</dbReference>
<evidence type="ECO:0000313" key="2">
    <source>
        <dbReference type="EMBL" id="GID99953.1"/>
    </source>
</evidence>
<organism evidence="2 3">
    <name type="scientific">Paractinoplanes durhamensis</name>
    <dbReference type="NCBI Taxonomy" id="113563"/>
    <lineage>
        <taxon>Bacteria</taxon>
        <taxon>Bacillati</taxon>
        <taxon>Actinomycetota</taxon>
        <taxon>Actinomycetes</taxon>
        <taxon>Micromonosporales</taxon>
        <taxon>Micromonosporaceae</taxon>
        <taxon>Paractinoplanes</taxon>
    </lineage>
</organism>
<sequence length="121" mass="13023">MTDPTDQPGPEQAGPPVVRIFGLDDGDAGRVDRRPFQRADDLRLGWGEVPVDKLRQRVGEFLTSMRAVLADVPAGIGEYRLDQVQISAEVSAKGQISLLGTGGELAGKAGLTFTFKLDDKE</sequence>